<proteinExistence type="evidence at transcript level"/>
<dbReference type="AlphaFoldDB" id="A9P9H9"/>
<accession>A9P9H9</accession>
<protein>
    <submittedName>
        <fullName evidence="1">Uncharacterized protein</fullName>
    </submittedName>
</protein>
<organism evidence="1">
    <name type="scientific">Populus trichocarpa</name>
    <name type="common">Western balsam poplar</name>
    <name type="synonym">Populus balsamifera subsp. trichocarpa</name>
    <dbReference type="NCBI Taxonomy" id="3694"/>
    <lineage>
        <taxon>Eukaryota</taxon>
        <taxon>Viridiplantae</taxon>
        <taxon>Streptophyta</taxon>
        <taxon>Embryophyta</taxon>
        <taxon>Tracheophyta</taxon>
        <taxon>Spermatophyta</taxon>
        <taxon>Magnoliopsida</taxon>
        <taxon>eudicotyledons</taxon>
        <taxon>Gunneridae</taxon>
        <taxon>Pentapetalae</taxon>
        <taxon>rosids</taxon>
        <taxon>fabids</taxon>
        <taxon>Malpighiales</taxon>
        <taxon>Salicaceae</taxon>
        <taxon>Saliceae</taxon>
        <taxon>Populus</taxon>
    </lineage>
</organism>
<dbReference type="EMBL" id="EF144818">
    <property type="protein sequence ID" value="ABK93032.1"/>
    <property type="molecule type" value="mRNA"/>
</dbReference>
<evidence type="ECO:0000313" key="1">
    <source>
        <dbReference type="EMBL" id="ABK93032.1"/>
    </source>
</evidence>
<sequence length="40" mass="4666">MLELYDLDLLGDSSRDVARLCFDSSNIKRICPFRPCFLRS</sequence>
<reference evidence="1" key="1">
    <citation type="journal article" date="2008" name="BMC Genomics">
        <title>Analysis of 4,664 high-quality sequence-finished poplar full-length cDNA clones and their utility for the discovery of genes responding to insect feeding.</title>
        <authorList>
            <person name="Ralph S.G."/>
            <person name="Chun H.J."/>
            <person name="Cooper D."/>
            <person name="Kirkpatrick R."/>
            <person name="Kolosova N."/>
            <person name="Gunter L."/>
            <person name="Tuskan G.A."/>
            <person name="Douglas C.J."/>
            <person name="Holt R.A."/>
            <person name="Jones S.J."/>
            <person name="Marra M.A."/>
            <person name="Bohlmann J."/>
        </authorList>
    </citation>
    <scope>NUCLEOTIDE SEQUENCE</scope>
    <source>
        <tissue evidence="1">Phloem and cambium</tissue>
    </source>
</reference>
<name>A9P9H9_POPTR</name>